<comment type="caution">
    <text evidence="3">The sequence shown here is derived from an EMBL/GenBank/DDBJ whole genome shotgun (WGS) entry which is preliminary data.</text>
</comment>
<protein>
    <submittedName>
        <fullName evidence="3">Uncharacterized protein</fullName>
    </submittedName>
</protein>
<keyword evidence="2" id="KW-0812">Transmembrane</keyword>
<dbReference type="PANTHER" id="PTHR35041:SF6">
    <property type="entry name" value="FORMYLMETHIONINE DEFORMYLASE-LIKE PROTEIN-RELATED"/>
    <property type="match status" value="1"/>
</dbReference>
<feature type="region of interest" description="Disordered" evidence="1">
    <location>
        <begin position="622"/>
        <end position="659"/>
    </location>
</feature>
<dbReference type="OrthoDB" id="5322539at2759"/>
<organism evidence="3 4">
    <name type="scientific">Dactylonectria estremocensis</name>
    <dbReference type="NCBI Taxonomy" id="1079267"/>
    <lineage>
        <taxon>Eukaryota</taxon>
        <taxon>Fungi</taxon>
        <taxon>Dikarya</taxon>
        <taxon>Ascomycota</taxon>
        <taxon>Pezizomycotina</taxon>
        <taxon>Sordariomycetes</taxon>
        <taxon>Hypocreomycetidae</taxon>
        <taxon>Hypocreales</taxon>
        <taxon>Nectriaceae</taxon>
        <taxon>Dactylonectria</taxon>
    </lineage>
</organism>
<accession>A0A9P9IZJ1</accession>
<sequence length="659" mass="72991">MENQHKPQPRVFGKKIWFMFLSLAAGVLCAVGQHLFYNNLDGKPPPDSSFEVWHGVSRQKVNIAIGNALAFCTKAFLAVAIAAAHDQISWRAIKNRPAEIGLIDDLFSSKNDWMSAMNARMWWHMPFPAFLLLLFWILQLAPLITPSALTITTAWANTTEAVRVPRADFTSMNFASVTSTFTDIYRVSDRSEWQTTELSYEKPQSSVKKAVQGSLIAHEILSISAPSVNASWNLDFHGPSLKCTALTEDNKASLRTRIFTQYAEAWNHGALGPWKTYLSWLPEGTDANSSLPYTAVGNDSWTPRLTVAGGEPLSIFMMILPQDSPPDPGHNITTEGIVDYMEETTKIWEMTLQNVSYSTRFSYANGAQEIKINKSEPMNSVDYLSGYSSFLVIEDPTYNASMTRIKLNQSAVENFAYQSVIDAFSSMLLGNVTIYSSTVGESTQTTLDMRTNVDMTPLIHAAELVNISQAVSLAYSNLGNVAWDGAGVYEEATTTRSLADLVEEMFQNATISLMNEAALNPNYTSPYAPPNVNVEKWTSQSVYDYSASTLWITYGIAIFFTVVSVLVGTIVVISSQSAYTSQFSTFLRVSQNVHLHDTVAPQDKSGKDPLPKYLQRMLAGFPREGEEEFGQRGNAKRSGEDRGDVNGSGLIQHSDEKHC</sequence>
<evidence type="ECO:0000313" key="4">
    <source>
        <dbReference type="Proteomes" id="UP000717696"/>
    </source>
</evidence>
<keyword evidence="4" id="KW-1185">Reference proteome</keyword>
<feature type="transmembrane region" description="Helical" evidence="2">
    <location>
        <begin position="551"/>
        <end position="573"/>
    </location>
</feature>
<proteinExistence type="predicted"/>
<evidence type="ECO:0000256" key="1">
    <source>
        <dbReference type="SAM" id="MobiDB-lite"/>
    </source>
</evidence>
<dbReference type="EMBL" id="JAGMUU010000014">
    <property type="protein sequence ID" value="KAH7139667.1"/>
    <property type="molecule type" value="Genomic_DNA"/>
</dbReference>
<evidence type="ECO:0000256" key="2">
    <source>
        <dbReference type="SAM" id="Phobius"/>
    </source>
</evidence>
<feature type="transmembrane region" description="Helical" evidence="2">
    <location>
        <begin position="16"/>
        <end position="37"/>
    </location>
</feature>
<dbReference type="AlphaFoldDB" id="A0A9P9IZJ1"/>
<reference evidence="3" key="1">
    <citation type="journal article" date="2021" name="Nat. Commun.">
        <title>Genetic determinants of endophytism in the Arabidopsis root mycobiome.</title>
        <authorList>
            <person name="Mesny F."/>
            <person name="Miyauchi S."/>
            <person name="Thiergart T."/>
            <person name="Pickel B."/>
            <person name="Atanasova L."/>
            <person name="Karlsson M."/>
            <person name="Huettel B."/>
            <person name="Barry K.W."/>
            <person name="Haridas S."/>
            <person name="Chen C."/>
            <person name="Bauer D."/>
            <person name="Andreopoulos W."/>
            <person name="Pangilinan J."/>
            <person name="LaButti K."/>
            <person name="Riley R."/>
            <person name="Lipzen A."/>
            <person name="Clum A."/>
            <person name="Drula E."/>
            <person name="Henrissat B."/>
            <person name="Kohler A."/>
            <person name="Grigoriev I.V."/>
            <person name="Martin F.M."/>
            <person name="Hacquard S."/>
        </authorList>
    </citation>
    <scope>NUCLEOTIDE SEQUENCE</scope>
    <source>
        <strain evidence="3">MPI-CAGE-AT-0021</strain>
    </source>
</reference>
<keyword evidence="2" id="KW-1133">Transmembrane helix</keyword>
<feature type="transmembrane region" description="Helical" evidence="2">
    <location>
        <begin position="122"/>
        <end position="144"/>
    </location>
</feature>
<dbReference type="Proteomes" id="UP000717696">
    <property type="component" value="Unassembled WGS sequence"/>
</dbReference>
<dbReference type="PANTHER" id="PTHR35041">
    <property type="entry name" value="MEDIATOR OF RNA POLYMERASE II TRANSCRIPTION SUBUNIT 1"/>
    <property type="match status" value="1"/>
</dbReference>
<gene>
    <name evidence="3" type="ORF">B0J13DRAFT_638609</name>
</gene>
<evidence type="ECO:0000313" key="3">
    <source>
        <dbReference type="EMBL" id="KAH7139667.1"/>
    </source>
</evidence>
<name>A0A9P9IZJ1_9HYPO</name>
<keyword evidence="2" id="KW-0472">Membrane</keyword>
<feature type="transmembrane region" description="Helical" evidence="2">
    <location>
        <begin position="63"/>
        <end position="84"/>
    </location>
</feature>